<dbReference type="OrthoDB" id="3755687at2759"/>
<protein>
    <submittedName>
        <fullName evidence="3">Uncharacterized protein</fullName>
    </submittedName>
</protein>
<sequence>MKTPTPPPMPTPTTAPSPPPTHTPMTVPMGFAAQLGALREGQREQAERIANLEKENKELKAAKDDMLSRIHALEQHNAYFAARRREAVGQLSNLRTLHQEADNAFNMRTVDIQPDDLEGMLCVYGTMVTTAMNQHQRALGQMRANGQMPPYNTPISQCQQSVMPTALRYAYPPAYSQAGYCYAHNMPYCCRICNT</sequence>
<gene>
    <name evidence="3" type="ORF">EJ02DRAFT_456583</name>
</gene>
<keyword evidence="1" id="KW-0175">Coiled coil</keyword>
<evidence type="ECO:0000313" key="4">
    <source>
        <dbReference type="Proteomes" id="UP000800038"/>
    </source>
</evidence>
<proteinExistence type="predicted"/>
<evidence type="ECO:0000256" key="2">
    <source>
        <dbReference type="SAM" id="MobiDB-lite"/>
    </source>
</evidence>
<accession>A0A6A5SJH0</accession>
<dbReference type="AlphaFoldDB" id="A0A6A5SJH0"/>
<keyword evidence="4" id="KW-1185">Reference proteome</keyword>
<dbReference type="EMBL" id="ML976074">
    <property type="protein sequence ID" value="KAF1939820.1"/>
    <property type="molecule type" value="Genomic_DNA"/>
</dbReference>
<feature type="compositionally biased region" description="Pro residues" evidence="2">
    <location>
        <begin position="1"/>
        <end position="22"/>
    </location>
</feature>
<name>A0A6A5SJH0_9PLEO</name>
<organism evidence="3 4">
    <name type="scientific">Clathrospora elynae</name>
    <dbReference type="NCBI Taxonomy" id="706981"/>
    <lineage>
        <taxon>Eukaryota</taxon>
        <taxon>Fungi</taxon>
        <taxon>Dikarya</taxon>
        <taxon>Ascomycota</taxon>
        <taxon>Pezizomycotina</taxon>
        <taxon>Dothideomycetes</taxon>
        <taxon>Pleosporomycetidae</taxon>
        <taxon>Pleosporales</taxon>
        <taxon>Diademaceae</taxon>
        <taxon>Clathrospora</taxon>
    </lineage>
</organism>
<evidence type="ECO:0000256" key="1">
    <source>
        <dbReference type="SAM" id="Coils"/>
    </source>
</evidence>
<feature type="region of interest" description="Disordered" evidence="2">
    <location>
        <begin position="1"/>
        <end position="27"/>
    </location>
</feature>
<evidence type="ECO:0000313" key="3">
    <source>
        <dbReference type="EMBL" id="KAF1939820.1"/>
    </source>
</evidence>
<dbReference type="Proteomes" id="UP000800038">
    <property type="component" value="Unassembled WGS sequence"/>
</dbReference>
<reference evidence="3" key="1">
    <citation type="journal article" date="2020" name="Stud. Mycol.">
        <title>101 Dothideomycetes genomes: a test case for predicting lifestyles and emergence of pathogens.</title>
        <authorList>
            <person name="Haridas S."/>
            <person name="Albert R."/>
            <person name="Binder M."/>
            <person name="Bloem J."/>
            <person name="Labutti K."/>
            <person name="Salamov A."/>
            <person name="Andreopoulos B."/>
            <person name="Baker S."/>
            <person name="Barry K."/>
            <person name="Bills G."/>
            <person name="Bluhm B."/>
            <person name="Cannon C."/>
            <person name="Castanera R."/>
            <person name="Culley D."/>
            <person name="Daum C."/>
            <person name="Ezra D."/>
            <person name="Gonzalez J."/>
            <person name="Henrissat B."/>
            <person name="Kuo A."/>
            <person name="Liang C."/>
            <person name="Lipzen A."/>
            <person name="Lutzoni F."/>
            <person name="Magnuson J."/>
            <person name="Mondo S."/>
            <person name="Nolan M."/>
            <person name="Ohm R."/>
            <person name="Pangilinan J."/>
            <person name="Park H.-J."/>
            <person name="Ramirez L."/>
            <person name="Alfaro M."/>
            <person name="Sun H."/>
            <person name="Tritt A."/>
            <person name="Yoshinaga Y."/>
            <person name="Zwiers L.-H."/>
            <person name="Turgeon B."/>
            <person name="Goodwin S."/>
            <person name="Spatafora J."/>
            <person name="Crous P."/>
            <person name="Grigoriev I."/>
        </authorList>
    </citation>
    <scope>NUCLEOTIDE SEQUENCE</scope>
    <source>
        <strain evidence="3">CBS 161.51</strain>
    </source>
</reference>
<feature type="coiled-coil region" evidence="1">
    <location>
        <begin position="35"/>
        <end position="76"/>
    </location>
</feature>